<dbReference type="Proteomes" id="UP000217257">
    <property type="component" value="Chromosome"/>
</dbReference>
<evidence type="ECO:0000313" key="2">
    <source>
        <dbReference type="Proteomes" id="UP000217257"/>
    </source>
</evidence>
<dbReference type="AlphaFoldDB" id="A0A250JCJ3"/>
<sequence>MSKSNTPQRRLGPYVLGPRYKNTEDLGRLFRARNMETGAPALVLEHTERQALDVPVADWTLRLRSSVSPAHLALEVESAPKSVDGEVAGEELDCMLEDLHFAVTRVLRSPETLRHLRSLHTPATPFAALTTPAWYRPALGAALATCVALLMLHAGNSTPVEDWSSIRELATARNDAGWEGDVTGAALTGLADFEPLVLARPMPKKPFEVQKKAPCDKTLEEEHFGGCWVPHKTPAPCPDKLYELNGTCYLPAVKASPPPASIFR</sequence>
<accession>A0A250JCJ3</accession>
<dbReference type="EMBL" id="CP022098">
    <property type="protein sequence ID" value="ATB41121.1"/>
    <property type="molecule type" value="Genomic_DNA"/>
</dbReference>
<gene>
    <name evidence="1" type="ORF">CYFUS_006583</name>
</gene>
<organism evidence="1 2">
    <name type="scientific">Cystobacter fuscus</name>
    <dbReference type="NCBI Taxonomy" id="43"/>
    <lineage>
        <taxon>Bacteria</taxon>
        <taxon>Pseudomonadati</taxon>
        <taxon>Myxococcota</taxon>
        <taxon>Myxococcia</taxon>
        <taxon>Myxococcales</taxon>
        <taxon>Cystobacterineae</taxon>
        <taxon>Archangiaceae</taxon>
        <taxon>Cystobacter</taxon>
    </lineage>
</organism>
<reference evidence="1 2" key="1">
    <citation type="submission" date="2017-06" db="EMBL/GenBank/DDBJ databases">
        <title>Sequencing and comparative analysis of myxobacterial genomes.</title>
        <authorList>
            <person name="Rupp O."/>
            <person name="Goesmann A."/>
            <person name="Sogaard-Andersen L."/>
        </authorList>
    </citation>
    <scope>NUCLEOTIDE SEQUENCE [LARGE SCALE GENOMIC DNA]</scope>
    <source>
        <strain evidence="1 2">DSM 52655</strain>
    </source>
</reference>
<dbReference type="RefSeq" id="WP_095988893.1">
    <property type="nucleotide sequence ID" value="NZ_CP022098.1"/>
</dbReference>
<name>A0A250JCJ3_9BACT</name>
<protein>
    <submittedName>
        <fullName evidence="1">Uncharacterized protein</fullName>
    </submittedName>
</protein>
<evidence type="ECO:0000313" key="1">
    <source>
        <dbReference type="EMBL" id="ATB41121.1"/>
    </source>
</evidence>
<proteinExistence type="predicted"/>
<dbReference type="KEGG" id="cfus:CYFUS_006583"/>